<dbReference type="InterPro" id="IPR003121">
    <property type="entry name" value="SWIB_MDM2_domain"/>
</dbReference>
<dbReference type="PROSITE" id="PS51925">
    <property type="entry name" value="SWIB_MDM2"/>
    <property type="match status" value="1"/>
</dbReference>
<evidence type="ECO:0000313" key="4">
    <source>
        <dbReference type="EMBL" id="GJJ76070.1"/>
    </source>
</evidence>
<dbReference type="InterPro" id="IPR019835">
    <property type="entry name" value="SWIB_domain"/>
</dbReference>
<comment type="caution">
    <text evidence="4">The sequence shown here is derived from an EMBL/GenBank/DDBJ whole genome shotgun (WGS) entry which is preliminary data.</text>
</comment>
<keyword evidence="5" id="KW-1185">Reference proteome</keyword>
<dbReference type="PANTHER" id="PTHR13844">
    <property type="entry name" value="SWI/SNF-RELATED MATRIX-ASSOCIATED ACTIN-DEPENDENT REGULATOR OF CHROMATIN SUBFAMILY D"/>
    <property type="match status" value="1"/>
</dbReference>
<dbReference type="SMART" id="SM00151">
    <property type="entry name" value="SWIB"/>
    <property type="match status" value="1"/>
</dbReference>
<name>A0A9P3HGD2_9FUNG</name>
<dbReference type="Proteomes" id="UP000827284">
    <property type="component" value="Unassembled WGS sequence"/>
</dbReference>
<dbReference type="Pfam" id="PF02201">
    <property type="entry name" value="SWIB"/>
    <property type="match status" value="1"/>
</dbReference>
<dbReference type="Gene3D" id="1.10.245.10">
    <property type="entry name" value="SWIB/MDM2 domain"/>
    <property type="match status" value="1"/>
</dbReference>
<feature type="domain" description="DEK-C" evidence="3">
    <location>
        <begin position="2"/>
        <end position="57"/>
    </location>
</feature>
<dbReference type="PROSITE" id="PS51998">
    <property type="entry name" value="DEK_C"/>
    <property type="match status" value="1"/>
</dbReference>
<reference evidence="4" key="1">
    <citation type="submission" date="2021-11" db="EMBL/GenBank/DDBJ databases">
        <authorList>
            <person name="Herlambang A."/>
            <person name="Guo Y."/>
            <person name="Takashima Y."/>
            <person name="Nishizawa T."/>
        </authorList>
    </citation>
    <scope>NUCLEOTIDE SEQUENCE</scope>
    <source>
        <strain evidence="4">E1425</strain>
    </source>
</reference>
<proteinExistence type="predicted"/>
<feature type="compositionally biased region" description="Basic residues" evidence="1">
    <location>
        <begin position="182"/>
        <end position="200"/>
    </location>
</feature>
<dbReference type="InterPro" id="IPR036885">
    <property type="entry name" value="SWIB_MDM2_dom_sf"/>
</dbReference>
<evidence type="ECO:0000259" key="2">
    <source>
        <dbReference type="PROSITE" id="PS51925"/>
    </source>
</evidence>
<feature type="compositionally biased region" description="Polar residues" evidence="1">
    <location>
        <begin position="107"/>
        <end position="116"/>
    </location>
</feature>
<reference evidence="4" key="2">
    <citation type="journal article" date="2022" name="Microbiol. Resour. Announc.">
        <title>Whole-Genome Sequence of Entomortierella parvispora E1425, a Mucoromycotan Fungus Associated with Burkholderiaceae-Related Endosymbiotic Bacteria.</title>
        <authorList>
            <person name="Herlambang A."/>
            <person name="Guo Y."/>
            <person name="Takashima Y."/>
            <person name="Narisawa K."/>
            <person name="Ohta H."/>
            <person name="Nishizawa T."/>
        </authorList>
    </citation>
    <scope>NUCLEOTIDE SEQUENCE</scope>
    <source>
        <strain evidence="4">E1425</strain>
    </source>
</reference>
<dbReference type="SUPFAM" id="SSF109715">
    <property type="entry name" value="DEK C-terminal domain"/>
    <property type="match status" value="1"/>
</dbReference>
<gene>
    <name evidence="4" type="ORF">EMPS_08429</name>
</gene>
<feature type="compositionally biased region" description="Low complexity" evidence="1">
    <location>
        <begin position="76"/>
        <end position="97"/>
    </location>
</feature>
<dbReference type="EMBL" id="BQFW01000012">
    <property type="protein sequence ID" value="GJJ76070.1"/>
    <property type="molecule type" value="Genomic_DNA"/>
</dbReference>
<dbReference type="AlphaFoldDB" id="A0A9P3HGD2"/>
<dbReference type="Pfam" id="PF08766">
    <property type="entry name" value="DEK_C"/>
    <property type="match status" value="1"/>
</dbReference>
<accession>A0A9P3HGD2</accession>
<dbReference type="InterPro" id="IPR014876">
    <property type="entry name" value="DEK_C"/>
</dbReference>
<evidence type="ECO:0000256" key="1">
    <source>
        <dbReference type="SAM" id="MobiDB-lite"/>
    </source>
</evidence>
<feature type="region of interest" description="Disordered" evidence="1">
    <location>
        <begin position="68"/>
        <end position="120"/>
    </location>
</feature>
<feature type="domain" description="DM2" evidence="2">
    <location>
        <begin position="227"/>
        <end position="313"/>
    </location>
</feature>
<evidence type="ECO:0000313" key="5">
    <source>
        <dbReference type="Proteomes" id="UP000827284"/>
    </source>
</evidence>
<organism evidence="4 5">
    <name type="scientific">Entomortierella parvispora</name>
    <dbReference type="NCBI Taxonomy" id="205924"/>
    <lineage>
        <taxon>Eukaryota</taxon>
        <taxon>Fungi</taxon>
        <taxon>Fungi incertae sedis</taxon>
        <taxon>Mucoromycota</taxon>
        <taxon>Mortierellomycotina</taxon>
        <taxon>Mortierellomycetes</taxon>
        <taxon>Mortierellales</taxon>
        <taxon>Mortierellaceae</taxon>
        <taxon>Entomortierella</taxon>
    </lineage>
</organism>
<feature type="region of interest" description="Disordered" evidence="1">
    <location>
        <begin position="136"/>
        <end position="228"/>
    </location>
</feature>
<evidence type="ECO:0000259" key="3">
    <source>
        <dbReference type="PROSITE" id="PS51998"/>
    </source>
</evidence>
<dbReference type="SUPFAM" id="SSF47592">
    <property type="entry name" value="SWIB/MDM2 domain"/>
    <property type="match status" value="1"/>
</dbReference>
<dbReference type="OrthoDB" id="10251073at2759"/>
<dbReference type="CDD" id="cd10567">
    <property type="entry name" value="SWIB-MDM2_like"/>
    <property type="match status" value="1"/>
</dbReference>
<sequence length="324" mass="35318">MSSNVEIYRAKVAELISQADITTVSAKGIRRKIETLTNSSLDHVKREFDELVMEIYEKITDDIERAVLNGNGPTTQQPQLNHGQSQQQQQPQKIAVPPSQPRPAQMSMPTPIQTPAPSFGLALPPTSYVAPKIEVKEEKPHVPSKPPKSSAVNGKKRPVKKEESDDESDASISSVEDESPRSKKARKSSSPAAKKKSSSKKSKDKEKGDKPKRKPALNPDGTPKTNAFTRPLIISNDLASVVGSAGTVGASGQIEMSRPEVVKQIWVYIKANNLQSEGDKRVINCDSKLKNLFGLEQVNCFSMNKYLSAHLTKPEEAPSAAATT</sequence>
<protein>
    <submittedName>
        <fullName evidence="4">Upstream activation factor subunit UAF30</fullName>
    </submittedName>
</protein>